<keyword evidence="8" id="KW-1003">Cell membrane</keyword>
<keyword evidence="15 19" id="KW-0472">Membrane</keyword>
<evidence type="ECO:0000256" key="8">
    <source>
        <dbReference type="ARBA" id="ARBA00022475"/>
    </source>
</evidence>
<keyword evidence="9" id="KW-0444">Lipid biosynthesis</keyword>
<dbReference type="GO" id="GO:0004605">
    <property type="term" value="F:phosphatidate cytidylyltransferase activity"/>
    <property type="evidence" value="ECO:0007669"/>
    <property type="project" value="UniProtKB-EC"/>
</dbReference>
<evidence type="ECO:0000256" key="5">
    <source>
        <dbReference type="ARBA" id="ARBA00010185"/>
    </source>
</evidence>
<evidence type="ECO:0000256" key="12">
    <source>
        <dbReference type="ARBA" id="ARBA00022695"/>
    </source>
</evidence>
<feature type="transmembrane region" description="Helical" evidence="19">
    <location>
        <begin position="174"/>
        <end position="192"/>
    </location>
</feature>
<comment type="pathway">
    <text evidence="4">Lipid metabolism.</text>
</comment>
<reference evidence="20 21" key="1">
    <citation type="submission" date="2024-07" db="EMBL/GenBank/DDBJ databases">
        <authorList>
            <person name="Kang M."/>
        </authorList>
    </citation>
    <scope>NUCLEOTIDE SEQUENCE [LARGE SCALE GENOMIC DNA]</scope>
    <source>
        <strain evidence="20 21">DFM31</strain>
    </source>
</reference>
<gene>
    <name evidence="20" type="ORF">AB0T83_02180</name>
</gene>
<feature type="transmembrane region" description="Helical" evidence="19">
    <location>
        <begin position="69"/>
        <end position="89"/>
    </location>
</feature>
<keyword evidence="10 18" id="KW-0808">Transferase</keyword>
<evidence type="ECO:0000256" key="17">
    <source>
        <dbReference type="ARBA" id="ARBA00023264"/>
    </source>
</evidence>
<evidence type="ECO:0000256" key="3">
    <source>
        <dbReference type="ARBA" id="ARBA00005119"/>
    </source>
</evidence>
<name>A0ABV3L1Z5_9RHOB</name>
<keyword evidence="14" id="KW-0443">Lipid metabolism</keyword>
<evidence type="ECO:0000256" key="11">
    <source>
        <dbReference type="ARBA" id="ARBA00022692"/>
    </source>
</evidence>
<feature type="transmembrane region" description="Helical" evidence="19">
    <location>
        <begin position="134"/>
        <end position="154"/>
    </location>
</feature>
<feature type="transmembrane region" description="Helical" evidence="19">
    <location>
        <begin position="27"/>
        <end position="57"/>
    </location>
</feature>
<evidence type="ECO:0000256" key="2">
    <source>
        <dbReference type="ARBA" id="ARBA00004651"/>
    </source>
</evidence>
<proteinExistence type="inferred from homology"/>
<dbReference type="InterPro" id="IPR000374">
    <property type="entry name" value="PC_trans"/>
</dbReference>
<evidence type="ECO:0000256" key="7">
    <source>
        <dbReference type="ARBA" id="ARBA00019373"/>
    </source>
</evidence>
<evidence type="ECO:0000256" key="19">
    <source>
        <dbReference type="SAM" id="Phobius"/>
    </source>
</evidence>
<dbReference type="Proteomes" id="UP001553161">
    <property type="component" value="Unassembled WGS sequence"/>
</dbReference>
<evidence type="ECO:0000313" key="20">
    <source>
        <dbReference type="EMBL" id="MEV8465589.1"/>
    </source>
</evidence>
<evidence type="ECO:0000313" key="21">
    <source>
        <dbReference type="Proteomes" id="UP001553161"/>
    </source>
</evidence>
<organism evidence="20 21">
    <name type="scientific">Meridianimarinicoccus marinus</name>
    <dbReference type="NCBI Taxonomy" id="3231483"/>
    <lineage>
        <taxon>Bacteria</taxon>
        <taxon>Pseudomonadati</taxon>
        <taxon>Pseudomonadota</taxon>
        <taxon>Alphaproteobacteria</taxon>
        <taxon>Rhodobacterales</taxon>
        <taxon>Paracoccaceae</taxon>
        <taxon>Meridianimarinicoccus</taxon>
    </lineage>
</organism>
<evidence type="ECO:0000256" key="13">
    <source>
        <dbReference type="ARBA" id="ARBA00022989"/>
    </source>
</evidence>
<comment type="subcellular location">
    <subcellularLocation>
        <location evidence="2">Cell membrane</location>
        <topology evidence="2">Multi-pass membrane protein</topology>
    </subcellularLocation>
</comment>
<dbReference type="PANTHER" id="PTHR46382">
    <property type="entry name" value="PHOSPHATIDATE CYTIDYLYLTRANSFERASE"/>
    <property type="match status" value="1"/>
</dbReference>
<comment type="catalytic activity">
    <reaction evidence="1 18">
        <text>a 1,2-diacyl-sn-glycero-3-phosphate + CTP + H(+) = a CDP-1,2-diacyl-sn-glycerol + diphosphate</text>
        <dbReference type="Rhea" id="RHEA:16229"/>
        <dbReference type="ChEBI" id="CHEBI:15378"/>
        <dbReference type="ChEBI" id="CHEBI:33019"/>
        <dbReference type="ChEBI" id="CHEBI:37563"/>
        <dbReference type="ChEBI" id="CHEBI:58332"/>
        <dbReference type="ChEBI" id="CHEBI:58608"/>
        <dbReference type="EC" id="2.7.7.41"/>
    </reaction>
</comment>
<keyword evidence="12 18" id="KW-0548">Nucleotidyltransferase</keyword>
<evidence type="ECO:0000256" key="16">
    <source>
        <dbReference type="ARBA" id="ARBA00023209"/>
    </source>
</evidence>
<dbReference type="Pfam" id="PF01148">
    <property type="entry name" value="CTP_transf_1"/>
    <property type="match status" value="1"/>
</dbReference>
<keyword evidence="11 18" id="KW-0812">Transmembrane</keyword>
<evidence type="ECO:0000256" key="1">
    <source>
        <dbReference type="ARBA" id="ARBA00001698"/>
    </source>
</evidence>
<keyword evidence="21" id="KW-1185">Reference proteome</keyword>
<comment type="caution">
    <text evidence="20">The sequence shown here is derived from an EMBL/GenBank/DDBJ whole genome shotgun (WGS) entry which is preliminary data.</text>
</comment>
<dbReference type="PANTHER" id="PTHR46382:SF1">
    <property type="entry name" value="PHOSPHATIDATE CYTIDYLYLTRANSFERASE"/>
    <property type="match status" value="1"/>
</dbReference>
<evidence type="ECO:0000256" key="4">
    <source>
        <dbReference type="ARBA" id="ARBA00005189"/>
    </source>
</evidence>
<protein>
    <recommendedName>
        <fullName evidence="7 18">Phosphatidate cytidylyltransferase</fullName>
        <ecNumber evidence="6 18">2.7.7.41</ecNumber>
    </recommendedName>
</protein>
<comment type="pathway">
    <text evidence="3 18">Phospholipid metabolism; CDP-diacylglycerol biosynthesis; CDP-diacylglycerol from sn-glycerol 3-phosphate: step 3/3.</text>
</comment>
<sequence length="269" mass="27916">MTGNEQPSARTGKGRWADLAPRIGSSVVLVAAAIAAIYLGGIWFVGFVAVAVALITWELATMTGVSRSLLVAVAAGVASLVLSLVPDGYGVPLLMLPALLGVGQARRQPLAFALFSVMVLLAGYGLVDLRENISWKWLVWLLGIVIATDVAGYFAGKTFGGPKFWPRVSPKKTWSGTVAGWVAAGLVGFVAFKTSMAGSQVIGISIALSMASQMGDIAESALKRQVGVKDSSNLLPGHGGFFDRFDGVLGAAVLFLLVEQVVPFPPGGG</sequence>
<evidence type="ECO:0000256" key="15">
    <source>
        <dbReference type="ARBA" id="ARBA00023136"/>
    </source>
</evidence>
<dbReference type="EMBL" id="JBFBVU010000002">
    <property type="protein sequence ID" value="MEV8465589.1"/>
    <property type="molecule type" value="Genomic_DNA"/>
</dbReference>
<evidence type="ECO:0000256" key="14">
    <source>
        <dbReference type="ARBA" id="ARBA00023098"/>
    </source>
</evidence>
<feature type="transmembrane region" description="Helical" evidence="19">
    <location>
        <begin position="109"/>
        <end position="127"/>
    </location>
</feature>
<evidence type="ECO:0000256" key="6">
    <source>
        <dbReference type="ARBA" id="ARBA00012487"/>
    </source>
</evidence>
<evidence type="ECO:0000256" key="9">
    <source>
        <dbReference type="ARBA" id="ARBA00022516"/>
    </source>
</evidence>
<comment type="similarity">
    <text evidence="5 18">Belongs to the CDS family.</text>
</comment>
<dbReference type="PROSITE" id="PS01315">
    <property type="entry name" value="CDS"/>
    <property type="match status" value="1"/>
</dbReference>
<evidence type="ECO:0000256" key="10">
    <source>
        <dbReference type="ARBA" id="ARBA00022679"/>
    </source>
</evidence>
<keyword evidence="16" id="KW-0594">Phospholipid biosynthesis</keyword>
<accession>A0ABV3L1Z5</accession>
<keyword evidence="13 19" id="KW-1133">Transmembrane helix</keyword>
<evidence type="ECO:0000256" key="18">
    <source>
        <dbReference type="RuleBase" id="RU003938"/>
    </source>
</evidence>
<dbReference type="EC" id="2.7.7.41" evidence="6 18"/>
<keyword evidence="17" id="KW-1208">Phospholipid metabolism</keyword>
<dbReference type="RefSeq" id="WP_366191162.1">
    <property type="nucleotide sequence ID" value="NZ_JBFBVU010000002.1"/>
</dbReference>